<evidence type="ECO:0000313" key="1">
    <source>
        <dbReference type="EMBL" id="NOU71840.1"/>
    </source>
</evidence>
<dbReference type="EMBL" id="WHOA01000082">
    <property type="protein sequence ID" value="NOU71840.1"/>
    <property type="molecule type" value="Genomic_DNA"/>
</dbReference>
<proteinExistence type="predicted"/>
<evidence type="ECO:0000313" key="2">
    <source>
        <dbReference type="Proteomes" id="UP000616779"/>
    </source>
</evidence>
<reference evidence="1 2" key="1">
    <citation type="submission" date="2019-10" db="EMBL/GenBank/DDBJ databases">
        <title>Description of Paenibacillus terrestris sp. nov.</title>
        <authorList>
            <person name="Carlier A."/>
            <person name="Qi S."/>
        </authorList>
    </citation>
    <scope>NUCLEOTIDE SEQUENCE [LARGE SCALE GENOMIC DNA]</scope>
    <source>
        <strain evidence="1 2">LMG 31458</strain>
    </source>
</reference>
<dbReference type="Proteomes" id="UP000616779">
    <property type="component" value="Unassembled WGS sequence"/>
</dbReference>
<gene>
    <name evidence="1" type="ORF">GC098_10485</name>
</gene>
<name>A0ABX1XVI1_9BACL</name>
<protein>
    <submittedName>
        <fullName evidence="1">Uncharacterized protein</fullName>
    </submittedName>
</protein>
<sequence>MRRMSPRIARDPAVLVRGLRFVRAVRVLWVVSVGWLKQLALCFKRRSMLQTSMADEYLTLPIAE</sequence>
<comment type="caution">
    <text evidence="1">The sequence shown here is derived from an EMBL/GenBank/DDBJ whole genome shotgun (WGS) entry which is preliminary data.</text>
</comment>
<organism evidence="1 2">
    <name type="scientific">Paenibacillus phytorum</name>
    <dbReference type="NCBI Taxonomy" id="2654977"/>
    <lineage>
        <taxon>Bacteria</taxon>
        <taxon>Bacillati</taxon>
        <taxon>Bacillota</taxon>
        <taxon>Bacilli</taxon>
        <taxon>Bacillales</taxon>
        <taxon>Paenibacillaceae</taxon>
        <taxon>Paenibacillus</taxon>
    </lineage>
</organism>
<keyword evidence="2" id="KW-1185">Reference proteome</keyword>
<accession>A0ABX1XVI1</accession>